<dbReference type="InterPro" id="IPR009825">
    <property type="entry name" value="ECF_substrate-spec-like"/>
</dbReference>
<dbReference type="OrthoDB" id="31497at2157"/>
<dbReference type="Gene3D" id="1.10.1760.20">
    <property type="match status" value="1"/>
</dbReference>
<organism evidence="2 3">
    <name type="scientific">Infirmifilum uzonense</name>
    <dbReference type="NCBI Taxonomy" id="1550241"/>
    <lineage>
        <taxon>Archaea</taxon>
        <taxon>Thermoproteota</taxon>
        <taxon>Thermoprotei</taxon>
        <taxon>Thermofilales</taxon>
        <taxon>Thermofilaceae</taxon>
        <taxon>Infirmifilum</taxon>
    </lineage>
</organism>
<keyword evidence="1" id="KW-0812">Transmembrane</keyword>
<evidence type="ECO:0000313" key="2">
    <source>
        <dbReference type="EMBL" id="AKG38311.1"/>
    </source>
</evidence>
<sequence>MKNVKWDKSRIVATTSVMAALTTVATMIFQVPVPETHGYINLGDTMVMLSGILFGPLVGAMAGGIGSALADVLSGYAGWAPYTLVIKGLEGFLVGLLGGKDGRIKALAGCLAGGAVMVLGYFLVEFLLYGAGAYAELPGNILQALAGVIVAVSVGVEVRKVLGRV</sequence>
<dbReference type="HOGENOM" id="CLU_084705_1_0_2"/>
<name>A0A0F7CKV3_9CREN</name>
<evidence type="ECO:0000256" key="1">
    <source>
        <dbReference type="SAM" id="Phobius"/>
    </source>
</evidence>
<keyword evidence="3" id="KW-1185">Reference proteome</keyword>
<feature type="transmembrane region" description="Helical" evidence="1">
    <location>
        <begin position="45"/>
        <end position="70"/>
    </location>
</feature>
<dbReference type="PATRIC" id="fig|1550241.5.peg.430"/>
<dbReference type="PANTHER" id="PTHR37815:SF3">
    <property type="entry name" value="UPF0397 PROTEIN SPR0429"/>
    <property type="match status" value="1"/>
</dbReference>
<proteinExistence type="predicted"/>
<dbReference type="KEGG" id="thf:MA03_02110"/>
<evidence type="ECO:0000313" key="3">
    <source>
        <dbReference type="Proteomes" id="UP000067434"/>
    </source>
</evidence>
<dbReference type="EMBL" id="CP009961">
    <property type="protein sequence ID" value="AKG38311.1"/>
    <property type="molecule type" value="Genomic_DNA"/>
</dbReference>
<dbReference type="GO" id="GO:0016020">
    <property type="term" value="C:membrane"/>
    <property type="evidence" value="ECO:0007669"/>
    <property type="project" value="InterPro"/>
</dbReference>
<accession>A0A0F7CKV3</accession>
<dbReference type="AlphaFoldDB" id="A0A0F7CKV3"/>
<reference evidence="2 3" key="1">
    <citation type="journal article" date="2015" name="Stand. Genomic Sci.">
        <title>Complete genome sequence of and proposal of Thermofilum uzonense sp. nov. a novel hyperthermophilic crenarchaeon and emended description of the genus Thermofilum.</title>
        <authorList>
            <person name="Toshchakov S.V."/>
            <person name="Korzhenkov A.A."/>
            <person name="Samarov N.I."/>
            <person name="Mazunin I.O."/>
            <person name="Mozhey O.I."/>
            <person name="Shmyr I.S."/>
            <person name="Derbikova K.S."/>
            <person name="Taranov E.A."/>
            <person name="Dominova I.N."/>
            <person name="Bonch-Osmolovskaya E.A."/>
            <person name="Patrushev M.V."/>
            <person name="Podosokorskaya O.A."/>
            <person name="Kublanov I.V."/>
        </authorList>
    </citation>
    <scope>NUCLEOTIDE SEQUENCE [LARGE SCALE GENOMIC DNA]</scope>
    <source>
        <strain evidence="2 3">1807-2</strain>
    </source>
</reference>
<feature type="transmembrane region" description="Helical" evidence="1">
    <location>
        <begin position="12"/>
        <end position="33"/>
    </location>
</feature>
<gene>
    <name evidence="2" type="ORF">MA03_02110</name>
</gene>
<keyword evidence="1" id="KW-1133">Transmembrane helix</keyword>
<protein>
    <submittedName>
        <fullName evidence="2">Membrane protein</fullName>
    </submittedName>
</protein>
<keyword evidence="1" id="KW-0472">Membrane</keyword>
<dbReference type="STRING" id="1550241.MA03_02110"/>
<dbReference type="Pfam" id="PF07155">
    <property type="entry name" value="ECF-ribofla_trS"/>
    <property type="match status" value="1"/>
</dbReference>
<feature type="transmembrane region" description="Helical" evidence="1">
    <location>
        <begin position="106"/>
        <end position="129"/>
    </location>
</feature>
<dbReference type="Proteomes" id="UP000067434">
    <property type="component" value="Chromosome"/>
</dbReference>
<dbReference type="PANTHER" id="PTHR37815">
    <property type="entry name" value="UPF0397 PROTEIN BC_2624-RELATED"/>
    <property type="match status" value="1"/>
</dbReference>
<feature type="transmembrane region" description="Helical" evidence="1">
    <location>
        <begin position="141"/>
        <end position="158"/>
    </location>
</feature>